<dbReference type="PROSITE" id="PS51257">
    <property type="entry name" value="PROKAR_LIPOPROTEIN"/>
    <property type="match status" value="1"/>
</dbReference>
<protein>
    <submittedName>
        <fullName evidence="2">Lipoprotein</fullName>
    </submittedName>
</protein>
<keyword evidence="1" id="KW-0732">Signal</keyword>
<dbReference type="KEGG" id="req:REQ_16480"/>
<feature type="signal peptide" evidence="1">
    <location>
        <begin position="1"/>
        <end position="18"/>
    </location>
</feature>
<dbReference type="AlphaFoldDB" id="A0A3S5Y568"/>
<reference evidence="2" key="1">
    <citation type="journal article" date="2010" name="PLoS Genet.">
        <title>The genome of a pathogenic rhodococcus: cooptive virulence underpinned by key gene acquisitions.</title>
        <authorList>
            <person name="Letek M."/>
            <person name="Gonzalez P."/>
            <person name="Macarthur I."/>
            <person name="Rodriguez H."/>
            <person name="Freeman T.C."/>
            <person name="Valero-Rello A."/>
            <person name="Blanco M."/>
            <person name="Buckley T."/>
            <person name="Cherevach I."/>
            <person name="Fahey R."/>
            <person name="Hapeshi A."/>
            <person name="Holdstock J."/>
            <person name="Leadon D."/>
            <person name="Navas J."/>
            <person name="Ocampo A."/>
            <person name="Quail M.A."/>
            <person name="Sanders M."/>
            <person name="Scortti M.M."/>
            <person name="Prescott J.F."/>
            <person name="Fogarty U."/>
            <person name="Meijer W.G."/>
            <person name="Parkhill J."/>
            <person name="Bentley S.D."/>
            <person name="Vazquez-Boland J.A."/>
        </authorList>
    </citation>
    <scope>NUCLEOTIDE SEQUENCE [LARGE SCALE GENOMIC DNA]</scope>
    <source>
        <strain evidence="2 3">103S</strain>
    </source>
</reference>
<sequence length="171" mass="18420">MRIAMGLMCSALVLAGCAAETAGEAAPQGNVAGEPVFSPCDDIPDEAIVAIGMDPATESRDIFDVHQPGWSICGWNSDQYSLSVFSTVRSLGELSKNDDYTEFEPVQVGDRDAVVFRSVSYPPTQRSYLAVGTAEGMVMASITDWDEDPTKQPPKQVVIATMQALLPYLPR</sequence>
<dbReference type="Proteomes" id="UP001154400">
    <property type="component" value="Chromosome"/>
</dbReference>
<evidence type="ECO:0000313" key="3">
    <source>
        <dbReference type="Proteomes" id="UP000006892"/>
    </source>
</evidence>
<accession>A0A3S5Y568</accession>
<gene>
    <name evidence="2" type="ordered locus">REQ_16480</name>
</gene>
<dbReference type="InterPro" id="IPR024520">
    <property type="entry name" value="DUF3558"/>
</dbReference>
<evidence type="ECO:0000313" key="2">
    <source>
        <dbReference type="EMBL" id="CBH47722.1"/>
    </source>
</evidence>
<proteinExistence type="predicted"/>
<evidence type="ECO:0000256" key="1">
    <source>
        <dbReference type="SAM" id="SignalP"/>
    </source>
</evidence>
<organism evidence="2">
    <name type="scientific">Rhodococcus hoagii (strain 103S)</name>
    <name type="common">Rhodococcus equi</name>
    <dbReference type="NCBI Taxonomy" id="685727"/>
    <lineage>
        <taxon>Bacteria</taxon>
        <taxon>Bacillati</taxon>
        <taxon>Actinomycetota</taxon>
        <taxon>Actinomycetes</taxon>
        <taxon>Mycobacteriales</taxon>
        <taxon>Nocardiaceae</taxon>
        <taxon>Prescottella</taxon>
    </lineage>
</organism>
<name>A0A3S5Y568_RHOH1</name>
<feature type="chain" id="PRO_5038488625" evidence="1">
    <location>
        <begin position="19"/>
        <end position="171"/>
    </location>
</feature>
<dbReference type="Pfam" id="PF12079">
    <property type="entry name" value="DUF3558"/>
    <property type="match status" value="1"/>
</dbReference>
<dbReference type="EMBL" id="FN563149">
    <property type="protein sequence ID" value="CBH47722.1"/>
    <property type="molecule type" value="Genomic_DNA"/>
</dbReference>
<keyword evidence="2" id="KW-0449">Lipoprotein</keyword>
<dbReference type="RefSeq" id="WP_013415554.1">
    <property type="nucleotide sequence ID" value="NC_014659.1"/>
</dbReference>